<accession>A0A1G2QX91</accession>
<protein>
    <submittedName>
        <fullName evidence="1">Uncharacterized protein</fullName>
    </submittedName>
</protein>
<gene>
    <name evidence="1" type="ORF">A2672_02895</name>
</gene>
<organism evidence="1 2">
    <name type="scientific">Candidatus Wildermuthbacteria bacterium RIFCSPHIGHO2_01_FULL_49_22b</name>
    <dbReference type="NCBI Taxonomy" id="1802448"/>
    <lineage>
        <taxon>Bacteria</taxon>
        <taxon>Candidatus Wildermuthiibacteriota</taxon>
    </lineage>
</organism>
<sequence>MTANSPSFDLTKGIALAFLAAFAFTQFVKVDIGLKGQNKDTREQIAEEQSSVSVGALQDLVLPTEGIVLPIAWVDLGKQMIETGVIDQEKFEAVYAERGGLGENEKKLLVGEDNGEILMTYDNSSVLLNMFWAFGLANKNPILQEGPMVTYGGGADSPTEALAKAGRFASTGGWTLAKGSAMDHYSKHAWVVLTPEQQALVEKVSQGIYRPCCGNPTYFPDCNHGMAMLGLLELMAAQGIGEEEMYQVALQVNSYWFPDTYLTIAKYFAEQGISWDKVSPKEVLGFDYSSAQGFWQVRAAVESVQQQEGPGCGI</sequence>
<reference evidence="1 2" key="1">
    <citation type="journal article" date="2016" name="Nat. Commun.">
        <title>Thousands of microbial genomes shed light on interconnected biogeochemical processes in an aquifer system.</title>
        <authorList>
            <person name="Anantharaman K."/>
            <person name="Brown C.T."/>
            <person name="Hug L.A."/>
            <person name="Sharon I."/>
            <person name="Castelle C.J."/>
            <person name="Probst A.J."/>
            <person name="Thomas B.C."/>
            <person name="Singh A."/>
            <person name="Wilkins M.J."/>
            <person name="Karaoz U."/>
            <person name="Brodie E.L."/>
            <person name="Williams K.H."/>
            <person name="Hubbard S.S."/>
            <person name="Banfield J.F."/>
        </authorList>
    </citation>
    <scope>NUCLEOTIDE SEQUENCE [LARGE SCALE GENOMIC DNA]</scope>
</reference>
<dbReference type="STRING" id="1802448.A2672_02895"/>
<name>A0A1G2QX91_9BACT</name>
<evidence type="ECO:0000313" key="1">
    <source>
        <dbReference type="EMBL" id="OHA64622.1"/>
    </source>
</evidence>
<dbReference type="EMBL" id="MHTT01000031">
    <property type="protein sequence ID" value="OHA64622.1"/>
    <property type="molecule type" value="Genomic_DNA"/>
</dbReference>
<proteinExistence type="predicted"/>
<dbReference type="AlphaFoldDB" id="A0A1G2QX91"/>
<comment type="caution">
    <text evidence="1">The sequence shown here is derived from an EMBL/GenBank/DDBJ whole genome shotgun (WGS) entry which is preliminary data.</text>
</comment>
<evidence type="ECO:0000313" key="2">
    <source>
        <dbReference type="Proteomes" id="UP000178065"/>
    </source>
</evidence>
<dbReference type="Proteomes" id="UP000178065">
    <property type="component" value="Unassembled WGS sequence"/>
</dbReference>